<feature type="transmembrane region" description="Helical" evidence="1">
    <location>
        <begin position="97"/>
        <end position="117"/>
    </location>
</feature>
<feature type="transmembrane region" description="Helical" evidence="1">
    <location>
        <begin position="20"/>
        <end position="45"/>
    </location>
</feature>
<keyword evidence="1" id="KW-0812">Transmembrane</keyword>
<proteinExistence type="predicted"/>
<sequence>METKFPVLPEASNFSAVAFLFGSPLGFALTWLLLINLITFLVFGFDKLKAKWKENHESTRRVPEKTLFFLSAIGGSLGALLGMKAFHHKTLHKTFRFGIPAILLLQLVVVGGLWVYFHSNW</sequence>
<evidence type="ECO:0000313" key="2">
    <source>
        <dbReference type="EMBL" id="MPN02934.1"/>
    </source>
</evidence>
<accession>A0A645EQP5</accession>
<keyword evidence="1" id="KW-1133">Transmembrane helix</keyword>
<evidence type="ECO:0000256" key="1">
    <source>
        <dbReference type="SAM" id="Phobius"/>
    </source>
</evidence>
<dbReference type="AlphaFoldDB" id="A0A645EQP5"/>
<keyword evidence="1" id="KW-0472">Membrane</keyword>
<comment type="caution">
    <text evidence="2">The sequence shown here is derived from an EMBL/GenBank/DDBJ whole genome shotgun (WGS) entry which is preliminary data.</text>
</comment>
<protein>
    <recommendedName>
        <fullName evidence="3">DUF1294 domain-containing protein</fullName>
    </recommendedName>
</protein>
<feature type="transmembrane region" description="Helical" evidence="1">
    <location>
        <begin position="66"/>
        <end position="85"/>
    </location>
</feature>
<organism evidence="2">
    <name type="scientific">bioreactor metagenome</name>
    <dbReference type="NCBI Taxonomy" id="1076179"/>
    <lineage>
        <taxon>unclassified sequences</taxon>
        <taxon>metagenomes</taxon>
        <taxon>ecological metagenomes</taxon>
    </lineage>
</organism>
<reference evidence="2" key="1">
    <citation type="submission" date="2019-08" db="EMBL/GenBank/DDBJ databases">
        <authorList>
            <person name="Kucharzyk K."/>
            <person name="Murdoch R.W."/>
            <person name="Higgins S."/>
            <person name="Loffler F."/>
        </authorList>
    </citation>
    <scope>NUCLEOTIDE SEQUENCE</scope>
</reference>
<dbReference type="EMBL" id="VSSQ01048886">
    <property type="protein sequence ID" value="MPN02934.1"/>
    <property type="molecule type" value="Genomic_DNA"/>
</dbReference>
<dbReference type="InterPro" id="IPR010718">
    <property type="entry name" value="DUF1294"/>
</dbReference>
<name>A0A645EQP5_9ZZZZ</name>
<gene>
    <name evidence="2" type="ORF">SDC9_150155</name>
</gene>
<evidence type="ECO:0008006" key="3">
    <source>
        <dbReference type="Google" id="ProtNLM"/>
    </source>
</evidence>
<dbReference type="Pfam" id="PF06961">
    <property type="entry name" value="DUF1294"/>
    <property type="match status" value="1"/>
</dbReference>